<name>A0A3N0CN40_9ACTN</name>
<protein>
    <submittedName>
        <fullName evidence="1">Sucrase ferredoxin</fullName>
    </submittedName>
</protein>
<keyword evidence="2" id="KW-1185">Reference proteome</keyword>
<dbReference type="PIRSF" id="PIRSF035042">
    <property type="entry name" value="UCP035042_thirdx"/>
    <property type="match status" value="1"/>
</dbReference>
<dbReference type="OrthoDB" id="3399139at2"/>
<gene>
    <name evidence="1" type="ORF">EFK50_02565</name>
</gene>
<dbReference type="InterPro" id="IPR010350">
    <property type="entry name" value="Aim32/Apd1-like_bac"/>
</dbReference>
<evidence type="ECO:0000313" key="2">
    <source>
        <dbReference type="Proteomes" id="UP000267128"/>
    </source>
</evidence>
<dbReference type="Pfam" id="PF06999">
    <property type="entry name" value="Suc_Fer-like"/>
    <property type="match status" value="1"/>
</dbReference>
<dbReference type="AlphaFoldDB" id="A0A3N0CN40"/>
<organism evidence="1 2">
    <name type="scientific">Nocardioides marmoriginsengisoli</name>
    <dbReference type="NCBI Taxonomy" id="661483"/>
    <lineage>
        <taxon>Bacteria</taxon>
        <taxon>Bacillati</taxon>
        <taxon>Actinomycetota</taxon>
        <taxon>Actinomycetes</taxon>
        <taxon>Propionibacteriales</taxon>
        <taxon>Nocardioidaceae</taxon>
        <taxon>Nocardioides</taxon>
    </lineage>
</organism>
<dbReference type="EMBL" id="RJSE01000003">
    <property type="protein sequence ID" value="RNL64884.1"/>
    <property type="molecule type" value="Genomic_DNA"/>
</dbReference>
<dbReference type="RefSeq" id="WP_123225987.1">
    <property type="nucleotide sequence ID" value="NZ_RJSE01000003.1"/>
</dbReference>
<evidence type="ECO:0000313" key="1">
    <source>
        <dbReference type="EMBL" id="RNL64884.1"/>
    </source>
</evidence>
<dbReference type="InterPro" id="IPR009737">
    <property type="entry name" value="Aim32/Apd1-like"/>
</dbReference>
<accession>A0A3N0CN40</accession>
<proteinExistence type="predicted"/>
<dbReference type="Proteomes" id="UP000267128">
    <property type="component" value="Unassembled WGS sequence"/>
</dbReference>
<sequence length="299" mass="31355">MTTTCTDATAAAGEALIGSAPDAIAWVCLEQNGPWGKKAWTDSHLDVDLGRAIEEAAGVHGVRPSLIRRPGKHADATTGSERAVLVGYTHPDGSWLLTGTIAAPEALLDLDWAAVAAGDAEAVRRSLPALEPDDQPRLLVCTNGTRDTCCARLGRPVAAAALAAHPGRVWEVTHTSGHRFAATTVLLPAGVLHGRVLDAAPLLAAADAGEVVLTGYRGRSTWSAGAQVAEEHVRRTEGITGIDDLVVVPEIDAWSVRHRDGRRWWVAVSASTGGERPPSCGKPDEPFKSYVATTVSVTP</sequence>
<comment type="caution">
    <text evidence="1">The sequence shown here is derived from an EMBL/GenBank/DDBJ whole genome shotgun (WGS) entry which is preliminary data.</text>
</comment>
<reference evidence="1 2" key="1">
    <citation type="submission" date="2018-11" db="EMBL/GenBank/DDBJ databases">
        <authorList>
            <person name="Li F."/>
        </authorList>
    </citation>
    <scope>NUCLEOTIDE SEQUENCE [LARGE SCALE GENOMIC DNA]</scope>
    <source>
        <strain evidence="1 2">Gsoil 097</strain>
    </source>
</reference>